<accession>A0ACB8FQV0</accession>
<name>A0ACB8FQV0_9SAUR</name>
<comment type="caution">
    <text evidence="1">The sequence shown here is derived from an EMBL/GenBank/DDBJ whole genome shotgun (WGS) entry which is preliminary data.</text>
</comment>
<organism evidence="1 2">
    <name type="scientific">Sphaerodactylus townsendi</name>
    <dbReference type="NCBI Taxonomy" id="933632"/>
    <lineage>
        <taxon>Eukaryota</taxon>
        <taxon>Metazoa</taxon>
        <taxon>Chordata</taxon>
        <taxon>Craniata</taxon>
        <taxon>Vertebrata</taxon>
        <taxon>Euteleostomi</taxon>
        <taxon>Lepidosauria</taxon>
        <taxon>Squamata</taxon>
        <taxon>Bifurcata</taxon>
        <taxon>Gekkota</taxon>
        <taxon>Sphaerodactylidae</taxon>
        <taxon>Sphaerodactylus</taxon>
    </lineage>
</organism>
<dbReference type="Proteomes" id="UP000827872">
    <property type="component" value="Linkage Group LG06"/>
</dbReference>
<dbReference type="EMBL" id="CM037619">
    <property type="protein sequence ID" value="KAH8007955.1"/>
    <property type="molecule type" value="Genomic_DNA"/>
</dbReference>
<protein>
    <submittedName>
        <fullName evidence="1">Lactosylceramide 4-alpha-galactosyltransferase</fullName>
    </submittedName>
</protein>
<evidence type="ECO:0000313" key="2">
    <source>
        <dbReference type="Proteomes" id="UP000827872"/>
    </source>
</evidence>
<gene>
    <name evidence="1" type="primary">A4GALT</name>
    <name evidence="1" type="ORF">K3G42_026708</name>
</gene>
<keyword evidence="2" id="KW-1185">Reference proteome</keyword>
<evidence type="ECO:0000313" key="1">
    <source>
        <dbReference type="EMBL" id="KAH8007955.1"/>
    </source>
</evidence>
<proteinExistence type="predicted"/>
<reference evidence="1" key="1">
    <citation type="submission" date="2021-08" db="EMBL/GenBank/DDBJ databases">
        <title>The first chromosome-level gecko genome reveals the dynamic sex chromosomes of Neotropical dwarf geckos (Sphaerodactylidae: Sphaerodactylus).</title>
        <authorList>
            <person name="Pinto B.J."/>
            <person name="Keating S.E."/>
            <person name="Gamble T."/>
        </authorList>
    </citation>
    <scope>NUCLEOTIDE SEQUENCE</scope>
    <source>
        <strain evidence="1">TG3544</strain>
    </source>
</reference>
<sequence>MGRNLWVAIDGLVHPGFIYRKQAMNKLTKIWAKHKPWVVFVVTCKFTSIAIIFYWRITSGPKDKTWLYSLPSDYKCPLAAPSISPPSAWSSLLPKNVYFLETSEQTKPNFLFMCSVESAARVHPEAKIIVLMKGMAKQNFTLPNCLGISLFRCFSNIEIKPLDMKDILMDTPLANWYSVAQQRWEPFFLPVLSDACRLAVMWKFGGIYLDTDVIVFKSLKNLTNTLGIQSKYLLNGAFLSFAPRHRFIELCMQDFVANYSRWIWGNQGPQLFTRVFKKWCSIRSLQSSKGCRGVTVLPQEAFYPIRWQDWRKYFEEIKASELSQLFKHTYAAHVWHKKSQGMQLDITSKALLAQLYGQYCPSTYELMKRFQ</sequence>